<dbReference type="Proteomes" id="UP001217089">
    <property type="component" value="Unassembled WGS sequence"/>
</dbReference>
<keyword evidence="2" id="KW-1185">Reference proteome</keyword>
<gene>
    <name evidence="1" type="ORF">KUTeg_015606</name>
</gene>
<evidence type="ECO:0000313" key="1">
    <source>
        <dbReference type="EMBL" id="KAJ8307522.1"/>
    </source>
</evidence>
<protein>
    <submittedName>
        <fullName evidence="1">Uncharacterized protein</fullName>
    </submittedName>
</protein>
<organism evidence="1 2">
    <name type="scientific">Tegillarca granosa</name>
    <name type="common">Malaysian cockle</name>
    <name type="synonym">Anadara granosa</name>
    <dbReference type="NCBI Taxonomy" id="220873"/>
    <lineage>
        <taxon>Eukaryota</taxon>
        <taxon>Metazoa</taxon>
        <taxon>Spiralia</taxon>
        <taxon>Lophotrochozoa</taxon>
        <taxon>Mollusca</taxon>
        <taxon>Bivalvia</taxon>
        <taxon>Autobranchia</taxon>
        <taxon>Pteriomorphia</taxon>
        <taxon>Arcoida</taxon>
        <taxon>Arcoidea</taxon>
        <taxon>Arcidae</taxon>
        <taxon>Tegillarca</taxon>
    </lineage>
</organism>
<sequence>MHQNPCARKDRKENNLHNNAQMSHFQKNKKCSYNIHNLKKLLIEGIAHGHSVVQLSVIDSTSNNPEVFPKTGIPLENSILVYRVKTVECWGFPEINTFETSLHSMRSSWLSVPFELLGKCNKYHVVIHLNFGFLIQNCKQMKFYNISRGEYSLWIITTGMSRCRHHRHHSSHVCLSSDEL</sequence>
<reference evidence="1 2" key="1">
    <citation type="submission" date="2022-12" db="EMBL/GenBank/DDBJ databases">
        <title>Chromosome-level genome of Tegillarca granosa.</title>
        <authorList>
            <person name="Kim J."/>
        </authorList>
    </citation>
    <scope>NUCLEOTIDE SEQUENCE [LARGE SCALE GENOMIC DNA]</scope>
    <source>
        <strain evidence="1">Teg-2019</strain>
        <tissue evidence="1">Adductor muscle</tissue>
    </source>
</reference>
<proteinExistence type="predicted"/>
<evidence type="ECO:0000313" key="2">
    <source>
        <dbReference type="Proteomes" id="UP001217089"/>
    </source>
</evidence>
<dbReference type="EMBL" id="JARBDR010000793">
    <property type="protein sequence ID" value="KAJ8307522.1"/>
    <property type="molecule type" value="Genomic_DNA"/>
</dbReference>
<name>A0ABQ9EQJ7_TEGGR</name>
<accession>A0ABQ9EQJ7</accession>
<comment type="caution">
    <text evidence="1">The sequence shown here is derived from an EMBL/GenBank/DDBJ whole genome shotgun (WGS) entry which is preliminary data.</text>
</comment>